<evidence type="ECO:0000313" key="1">
    <source>
        <dbReference type="EMBL" id="MBB5211501.1"/>
    </source>
</evidence>
<reference evidence="1 2" key="1">
    <citation type="submission" date="2020-08" db="EMBL/GenBank/DDBJ databases">
        <title>Genomic Encyclopedia of Type Strains, Phase IV (KMG-IV): sequencing the most valuable type-strain genomes for metagenomic binning, comparative biology and taxonomic classification.</title>
        <authorList>
            <person name="Goeker M."/>
        </authorList>
    </citation>
    <scope>NUCLEOTIDE SEQUENCE [LARGE SCALE GENOMIC DNA]</scope>
    <source>
        <strain evidence="1 2">DSM 11525</strain>
    </source>
</reference>
<organism evidence="1 2">
    <name type="scientific">Microbulbifer hydrolyticus</name>
    <dbReference type="NCBI Taxonomy" id="48074"/>
    <lineage>
        <taxon>Bacteria</taxon>
        <taxon>Pseudomonadati</taxon>
        <taxon>Pseudomonadota</taxon>
        <taxon>Gammaproteobacteria</taxon>
        <taxon>Cellvibrionales</taxon>
        <taxon>Microbulbiferaceae</taxon>
        <taxon>Microbulbifer</taxon>
    </lineage>
</organism>
<dbReference type="EMBL" id="JACHHR010000002">
    <property type="protein sequence ID" value="MBB5211501.1"/>
    <property type="molecule type" value="Genomic_DNA"/>
</dbReference>
<dbReference type="Proteomes" id="UP000563601">
    <property type="component" value="Unassembled WGS sequence"/>
</dbReference>
<proteinExistence type="predicted"/>
<evidence type="ECO:0000313" key="2">
    <source>
        <dbReference type="Proteomes" id="UP000563601"/>
    </source>
</evidence>
<accession>A0AA89PAZ3</accession>
<dbReference type="AlphaFoldDB" id="A0AA89PAZ3"/>
<protein>
    <submittedName>
        <fullName evidence="1">Uncharacterized protein</fullName>
    </submittedName>
</protein>
<name>A0AA89PAZ3_9GAMM</name>
<sequence length="64" mass="7354">MEDILNDLRATTEILLGAIRGKDDEKAYEAVSVLLFQGFTMLGKDYPTMQKFFFGLECDRGFHF</sequence>
<comment type="caution">
    <text evidence="1">The sequence shown here is derived from an EMBL/GenBank/DDBJ whole genome shotgun (WGS) entry which is preliminary data.</text>
</comment>
<gene>
    <name evidence="1" type="ORF">HNQ53_001719</name>
</gene>